<dbReference type="PROSITE" id="PS50127">
    <property type="entry name" value="UBC_2"/>
    <property type="match status" value="1"/>
</dbReference>
<evidence type="ECO:0000313" key="4">
    <source>
        <dbReference type="EnsemblPlants" id="QL02p021228:mrna"/>
    </source>
</evidence>
<dbReference type="InterPro" id="IPR016135">
    <property type="entry name" value="UBQ-conjugating_enzyme/RWD"/>
</dbReference>
<dbReference type="Gene3D" id="3.10.110.10">
    <property type="entry name" value="Ubiquitin Conjugating Enzyme"/>
    <property type="match status" value="1"/>
</dbReference>
<dbReference type="InParanoid" id="A0A7N2KTW5"/>
<name>A0A7N2KTW5_QUELO</name>
<keyword evidence="2" id="KW-0833">Ubl conjugation pathway</keyword>
<dbReference type="InterPro" id="IPR000608">
    <property type="entry name" value="UBC"/>
</dbReference>
<dbReference type="SMART" id="SM00212">
    <property type="entry name" value="UBCc"/>
    <property type="match status" value="1"/>
</dbReference>
<dbReference type="AlphaFoldDB" id="A0A7N2KTW5"/>
<feature type="domain" description="UBC core" evidence="3">
    <location>
        <begin position="294"/>
        <end position="458"/>
    </location>
</feature>
<dbReference type="Gramene" id="QL02p021228:mrna">
    <property type="protein sequence ID" value="QL02p021228:mrna"/>
    <property type="gene ID" value="QL02p021228"/>
</dbReference>
<reference evidence="4" key="2">
    <citation type="submission" date="2021-01" db="UniProtKB">
        <authorList>
            <consortium name="EnsemblPlants"/>
        </authorList>
    </citation>
    <scope>IDENTIFICATION</scope>
</reference>
<reference evidence="5" key="1">
    <citation type="journal article" date="2016" name="G3 (Bethesda)">
        <title>First Draft Assembly and Annotation of the Genome of a California Endemic Oak Quercus lobata Nee (Fagaceae).</title>
        <authorList>
            <person name="Sork V.L."/>
            <person name="Fitz-Gibbon S.T."/>
            <person name="Puiu D."/>
            <person name="Crepeau M."/>
            <person name="Gugger P.F."/>
            <person name="Sherman R."/>
            <person name="Stevens K."/>
            <person name="Langley C.H."/>
            <person name="Pellegrini M."/>
            <person name="Salzberg S.L."/>
        </authorList>
    </citation>
    <scope>NUCLEOTIDE SEQUENCE [LARGE SCALE GENOMIC DNA]</scope>
    <source>
        <strain evidence="5">cv. SW786</strain>
    </source>
</reference>
<evidence type="ECO:0000256" key="2">
    <source>
        <dbReference type="ARBA" id="ARBA00022786"/>
    </source>
</evidence>
<evidence type="ECO:0000259" key="3">
    <source>
        <dbReference type="PROSITE" id="PS50127"/>
    </source>
</evidence>
<keyword evidence="5" id="KW-1185">Reference proteome</keyword>
<accession>A0A7N2KTW5</accession>
<evidence type="ECO:0000313" key="5">
    <source>
        <dbReference type="Proteomes" id="UP000594261"/>
    </source>
</evidence>
<protein>
    <recommendedName>
        <fullName evidence="3">UBC core domain-containing protein</fullName>
    </recommendedName>
</protein>
<sequence length="465" mass="53486">MWLQHFEDFVVGHFCNRGRDILVACRAYMDGAQVGSVVKGGVKDVNMDEKSCSQRFKNSVAVMLILLSRYFTEIGAEDCKKFLLPVLPATAMKVKKRKAVQDVSAGYRNHQRKGYIFGAGMERFGLVNGEMLNFVDLHRNISIMRDLHSTGQVGFSPYNGYLIFLAQFESMDFPPGIEAPTSRHLMTNAVDAYVPWFYWENLIWQPSSSFGISSFHVPAFEFYAPKDVKKFPWLQPSARNQNNAAAEPIKAISGKDKYEILRRFKLFKQFDIVEDYSDHYHASYGSTKMQPSETWAKKIREERKILEKDLPDKIFVRVYETRMDLLRAVIVGTEGTPYHDGLFFFDFFFDSNYPNVAPKVHYHSGGLEFIPQMSNDGSIYSAVSTGHLLGDGRYNNFWLPGVSTMLQLLVSIQVFFFNTKPFFNLPPRPSAYNEKQCQLYNEDVFVLSLRTMTYTMRSPPKVRLH</sequence>
<evidence type="ECO:0000256" key="1">
    <source>
        <dbReference type="ARBA" id="ARBA00022679"/>
    </source>
</evidence>
<dbReference type="EnsemblPlants" id="QL02p021228:mrna">
    <property type="protein sequence ID" value="QL02p021228:mrna"/>
    <property type="gene ID" value="QL02p021228"/>
</dbReference>
<dbReference type="PANTHER" id="PTHR46116">
    <property type="entry name" value="(E3-INDEPENDENT) E2 UBIQUITIN-CONJUGATING ENZYME"/>
    <property type="match status" value="1"/>
</dbReference>
<dbReference type="SUPFAM" id="SSF54495">
    <property type="entry name" value="UBC-like"/>
    <property type="match status" value="1"/>
</dbReference>
<organism evidence="4 5">
    <name type="scientific">Quercus lobata</name>
    <name type="common">Valley oak</name>
    <dbReference type="NCBI Taxonomy" id="97700"/>
    <lineage>
        <taxon>Eukaryota</taxon>
        <taxon>Viridiplantae</taxon>
        <taxon>Streptophyta</taxon>
        <taxon>Embryophyta</taxon>
        <taxon>Tracheophyta</taxon>
        <taxon>Spermatophyta</taxon>
        <taxon>Magnoliopsida</taxon>
        <taxon>eudicotyledons</taxon>
        <taxon>Gunneridae</taxon>
        <taxon>Pentapetalae</taxon>
        <taxon>rosids</taxon>
        <taxon>fabids</taxon>
        <taxon>Fagales</taxon>
        <taxon>Fagaceae</taxon>
        <taxon>Quercus</taxon>
    </lineage>
</organism>
<dbReference type="PANTHER" id="PTHR46116:SF41">
    <property type="entry name" value="UBIQUITIN-CONJUGATING ENZYME E2 25-RELATED"/>
    <property type="match status" value="1"/>
</dbReference>
<dbReference type="GO" id="GO:0061631">
    <property type="term" value="F:ubiquitin conjugating enzyme activity"/>
    <property type="evidence" value="ECO:0007669"/>
    <property type="project" value="TreeGrafter"/>
</dbReference>
<keyword evidence="1" id="KW-0808">Transferase</keyword>
<dbReference type="Pfam" id="PF00179">
    <property type="entry name" value="UQ_con"/>
    <property type="match status" value="1"/>
</dbReference>
<dbReference type="Proteomes" id="UP000594261">
    <property type="component" value="Chromosome 2"/>
</dbReference>
<proteinExistence type="predicted"/>